<evidence type="ECO:0000256" key="3">
    <source>
        <dbReference type="ARBA" id="ARBA00022723"/>
    </source>
</evidence>
<keyword evidence="4" id="KW-0255">Endonuclease</keyword>
<keyword evidence="7" id="KW-0269">Exonuclease</keyword>
<dbReference type="PANTHER" id="PTHR11081">
    <property type="entry name" value="FLAP ENDONUCLEASE FAMILY MEMBER"/>
    <property type="match status" value="1"/>
</dbReference>
<proteinExistence type="predicted"/>
<dbReference type="PANTHER" id="PTHR11081:SF56">
    <property type="entry name" value="FLAP ENDONUCLEASE 1-B"/>
    <property type="match status" value="1"/>
</dbReference>
<dbReference type="InterPro" id="IPR029060">
    <property type="entry name" value="PIN-like_dom_sf"/>
</dbReference>
<evidence type="ECO:0000256" key="8">
    <source>
        <dbReference type="ARBA" id="ARBA00022842"/>
    </source>
</evidence>
<protein>
    <recommendedName>
        <fullName evidence="15">Flap endonuclease 1</fullName>
    </recommendedName>
</protein>
<evidence type="ECO:0000256" key="1">
    <source>
        <dbReference type="ARBA" id="ARBA00022705"/>
    </source>
</evidence>
<keyword evidence="14" id="KW-1185">Reference proteome</keyword>
<sequence length="297" mass="33653">MGIKGLTKLLAEHAPKSAVQRRVEDYRGRIIAVDASLSIYQFLGMLNRTIRMLEAGIKPVFVFDGEPPELKRKELAKRSLTRDVAAKDLDRALENGDEDSIEKFSKRTVKVTKKHNDDCKRLLRLMGVPVVEAPGEAEAQCAALCENHMAYAVASEDMDSLTFGARRFLHHLTDLGFKKSPVTEFEVSKVLEELGLTMDQFIDLCMGGQRALKLIRQHGCIEEVLQNLKQTRYSVPEDWPYQEVRTLFKEPNAVDKIKAARDRFSPGRFPRTKFEDEVCSTSMQELKLCYKAVTVAT</sequence>
<organism evidence="13 14">
    <name type="scientific">Eleusine coracana subsp. coracana</name>
    <dbReference type="NCBI Taxonomy" id="191504"/>
    <lineage>
        <taxon>Eukaryota</taxon>
        <taxon>Viridiplantae</taxon>
        <taxon>Streptophyta</taxon>
        <taxon>Embryophyta</taxon>
        <taxon>Tracheophyta</taxon>
        <taxon>Spermatophyta</taxon>
        <taxon>Magnoliopsida</taxon>
        <taxon>Liliopsida</taxon>
        <taxon>Poales</taxon>
        <taxon>Poaceae</taxon>
        <taxon>PACMAD clade</taxon>
        <taxon>Chloridoideae</taxon>
        <taxon>Cynodonteae</taxon>
        <taxon>Eleusininae</taxon>
        <taxon>Eleusine</taxon>
    </lineage>
</organism>
<keyword evidence="1" id="KW-0235">DNA replication</keyword>
<evidence type="ECO:0000256" key="5">
    <source>
        <dbReference type="ARBA" id="ARBA00022763"/>
    </source>
</evidence>
<keyword evidence="9" id="KW-0234">DNA repair</keyword>
<dbReference type="Gene3D" id="1.10.150.20">
    <property type="entry name" value="5' to 3' exonuclease, C-terminal subdomain"/>
    <property type="match status" value="1"/>
</dbReference>
<dbReference type="PROSITE" id="PS00842">
    <property type="entry name" value="XPG_2"/>
    <property type="match status" value="1"/>
</dbReference>
<feature type="domain" description="XPG-I" evidence="11">
    <location>
        <begin position="124"/>
        <end position="196"/>
    </location>
</feature>
<dbReference type="InterPro" id="IPR019974">
    <property type="entry name" value="XPG_CS"/>
</dbReference>
<dbReference type="AlphaFoldDB" id="A0AAV5EJR7"/>
<keyword evidence="2" id="KW-0540">Nuclease</keyword>
<dbReference type="SUPFAM" id="SSF88723">
    <property type="entry name" value="PIN domain-like"/>
    <property type="match status" value="1"/>
</dbReference>
<gene>
    <name evidence="13" type="primary">gb10387</name>
    <name evidence="13" type="ORF">PR202_gb10387</name>
</gene>
<dbReference type="InterPro" id="IPR006084">
    <property type="entry name" value="XPG/Rad2"/>
</dbReference>
<dbReference type="FunFam" id="3.40.50.1010:FF:000016">
    <property type="entry name" value="Flap endonuclease 1"/>
    <property type="match status" value="1"/>
</dbReference>
<evidence type="ECO:0000259" key="11">
    <source>
        <dbReference type="SMART" id="SM00484"/>
    </source>
</evidence>
<dbReference type="GO" id="GO:0008409">
    <property type="term" value="F:5'-3' exonuclease activity"/>
    <property type="evidence" value="ECO:0007669"/>
    <property type="project" value="TreeGrafter"/>
</dbReference>
<evidence type="ECO:0000313" key="13">
    <source>
        <dbReference type="EMBL" id="GJN22789.1"/>
    </source>
</evidence>
<evidence type="ECO:0000256" key="2">
    <source>
        <dbReference type="ARBA" id="ARBA00022722"/>
    </source>
</evidence>
<accession>A0AAV5EJR7</accession>
<dbReference type="GO" id="GO:0006281">
    <property type="term" value="P:DNA repair"/>
    <property type="evidence" value="ECO:0007669"/>
    <property type="project" value="UniProtKB-KW"/>
</dbReference>
<dbReference type="SUPFAM" id="SSF47807">
    <property type="entry name" value="5' to 3' exonuclease, C-terminal subdomain"/>
    <property type="match status" value="1"/>
</dbReference>
<dbReference type="GO" id="GO:0006260">
    <property type="term" value="P:DNA replication"/>
    <property type="evidence" value="ECO:0007669"/>
    <property type="project" value="UniProtKB-KW"/>
</dbReference>
<evidence type="ECO:0000256" key="7">
    <source>
        <dbReference type="ARBA" id="ARBA00022839"/>
    </source>
</evidence>
<dbReference type="Pfam" id="PF00867">
    <property type="entry name" value="XPG_I"/>
    <property type="match status" value="1"/>
</dbReference>
<evidence type="ECO:0000313" key="14">
    <source>
        <dbReference type="Proteomes" id="UP001054889"/>
    </source>
</evidence>
<dbReference type="InterPro" id="IPR036279">
    <property type="entry name" value="5-3_exonuclease_C_sf"/>
</dbReference>
<dbReference type="Gene3D" id="3.40.50.1010">
    <property type="entry name" value="5'-nuclease"/>
    <property type="match status" value="1"/>
</dbReference>
<dbReference type="GO" id="GO:0046872">
    <property type="term" value="F:metal ion binding"/>
    <property type="evidence" value="ECO:0007669"/>
    <property type="project" value="UniProtKB-KW"/>
</dbReference>
<comment type="function">
    <text evidence="10">Structure-specific nuclease with 5'-flap endonuclease and 5'-3' exonuclease activities involved in DNA replication and repair. During DNA replication, cleaves the 5'-overhanging flap structure that is generated by displacement synthesis when DNA polymerase encounters the 5'-end of a downstream Okazaki fragment. It enters the flap from the 5'-end and then tracks to cleave the flap base, leaving a nick for ligation. Also involved in the long patch base excision repair (LP-BER) pathway, by cleaving within the apurinic/apyrimidinic (AP) site-terminated flap. Acts as a genome stabilization factor that prevents flaps from equilibrating into structures that lead to duplications and deletions. Also possesses 5'-3' exonuclease activity on nicked or gapped double-stranded DNA, and exhibits RNase H activity. Also involved in replication and repair of rDNA and in repairing mitochondrial DNA.</text>
</comment>
<dbReference type="SMART" id="SM00485">
    <property type="entry name" value="XPGN"/>
    <property type="match status" value="1"/>
</dbReference>
<dbReference type="PRINTS" id="PR00853">
    <property type="entry name" value="XPGRADSUPER"/>
</dbReference>
<keyword evidence="8" id="KW-0460">Magnesium</keyword>
<keyword evidence="3" id="KW-0479">Metal-binding</keyword>
<evidence type="ECO:0008006" key="15">
    <source>
        <dbReference type="Google" id="ProtNLM"/>
    </source>
</evidence>
<dbReference type="EMBL" id="BQKI01000076">
    <property type="protein sequence ID" value="GJN22789.1"/>
    <property type="molecule type" value="Genomic_DNA"/>
</dbReference>
<comment type="caution">
    <text evidence="13">The sequence shown here is derived from an EMBL/GenBank/DDBJ whole genome shotgun (WGS) entry which is preliminary data.</text>
</comment>
<feature type="domain" description="XPG N-terminal" evidence="12">
    <location>
        <begin position="1"/>
        <end position="85"/>
    </location>
</feature>
<dbReference type="PROSITE" id="PS00841">
    <property type="entry name" value="XPG_1"/>
    <property type="match status" value="1"/>
</dbReference>
<dbReference type="InterPro" id="IPR006085">
    <property type="entry name" value="XPG_DNA_repair_N"/>
</dbReference>
<evidence type="ECO:0000256" key="10">
    <source>
        <dbReference type="ARBA" id="ARBA00029382"/>
    </source>
</evidence>
<dbReference type="Proteomes" id="UP001054889">
    <property type="component" value="Unassembled WGS sequence"/>
</dbReference>
<dbReference type="CDD" id="cd09867">
    <property type="entry name" value="PIN_FEN1"/>
    <property type="match status" value="1"/>
</dbReference>
<dbReference type="SMART" id="SM00484">
    <property type="entry name" value="XPGI"/>
    <property type="match status" value="1"/>
</dbReference>
<evidence type="ECO:0000256" key="9">
    <source>
        <dbReference type="ARBA" id="ARBA00023204"/>
    </source>
</evidence>
<keyword evidence="5" id="KW-0227">DNA damage</keyword>
<evidence type="ECO:0000259" key="12">
    <source>
        <dbReference type="SMART" id="SM00485"/>
    </source>
</evidence>
<dbReference type="Pfam" id="PF00752">
    <property type="entry name" value="XPG_N"/>
    <property type="match status" value="2"/>
</dbReference>
<evidence type="ECO:0000256" key="4">
    <source>
        <dbReference type="ARBA" id="ARBA00022759"/>
    </source>
</evidence>
<dbReference type="GO" id="GO:0017108">
    <property type="term" value="F:5'-flap endonuclease activity"/>
    <property type="evidence" value="ECO:0007669"/>
    <property type="project" value="TreeGrafter"/>
</dbReference>
<evidence type="ECO:0000256" key="6">
    <source>
        <dbReference type="ARBA" id="ARBA00022801"/>
    </source>
</evidence>
<keyword evidence="6" id="KW-0378">Hydrolase</keyword>
<reference evidence="13" key="2">
    <citation type="submission" date="2021-12" db="EMBL/GenBank/DDBJ databases">
        <title>Resequencing data analysis of finger millet.</title>
        <authorList>
            <person name="Hatakeyama M."/>
            <person name="Aluri S."/>
            <person name="Balachadran M.T."/>
            <person name="Sivarajan S.R."/>
            <person name="Poveda L."/>
            <person name="Shimizu-Inatsugi R."/>
            <person name="Schlapbach R."/>
            <person name="Sreeman S.M."/>
            <person name="Shimizu K.K."/>
        </authorList>
    </citation>
    <scope>NUCLEOTIDE SEQUENCE</scope>
</reference>
<reference evidence="13" key="1">
    <citation type="journal article" date="2018" name="DNA Res.">
        <title>Multiple hybrid de novo genome assembly of finger millet, an orphan allotetraploid crop.</title>
        <authorList>
            <person name="Hatakeyama M."/>
            <person name="Aluri S."/>
            <person name="Balachadran M.T."/>
            <person name="Sivarajan S.R."/>
            <person name="Patrignani A."/>
            <person name="Gruter S."/>
            <person name="Poveda L."/>
            <person name="Shimizu-Inatsugi R."/>
            <person name="Baeten J."/>
            <person name="Francoijs K.J."/>
            <person name="Nataraja K.N."/>
            <person name="Reddy Y.A.N."/>
            <person name="Phadnis S."/>
            <person name="Ravikumar R.L."/>
            <person name="Schlapbach R."/>
            <person name="Sreeman S.M."/>
            <person name="Shimizu K.K."/>
        </authorList>
    </citation>
    <scope>NUCLEOTIDE SEQUENCE</scope>
</reference>
<name>A0AAV5EJR7_ELECO</name>
<dbReference type="InterPro" id="IPR006086">
    <property type="entry name" value="XPG-I_dom"/>
</dbReference>